<dbReference type="EMBL" id="CYXO01000033">
    <property type="protein sequence ID" value="CUN27797.1"/>
    <property type="molecule type" value="Genomic_DNA"/>
</dbReference>
<evidence type="ECO:0000313" key="10">
    <source>
        <dbReference type="EMBL" id="NSE56728.1"/>
    </source>
</evidence>
<dbReference type="Pfam" id="PF00384">
    <property type="entry name" value="Molybdopterin"/>
    <property type="match status" value="1"/>
</dbReference>
<reference evidence="10" key="2">
    <citation type="journal article" date="2020" name="Cell Host Microbe">
        <title>Functional and Genomic Variation between Human-Derived Isolates of Lachnospiraceae Reveals Inter- and Intra-Species Diversity.</title>
        <authorList>
            <person name="Sorbara M.T."/>
            <person name="Littmann E.R."/>
            <person name="Fontana E."/>
            <person name="Moody T.U."/>
            <person name="Kohout C.E."/>
            <person name="Gjonbalaj M."/>
            <person name="Eaton V."/>
            <person name="Seok R."/>
            <person name="Leiner I.M."/>
            <person name="Pamer E.G."/>
        </authorList>
    </citation>
    <scope>NUCLEOTIDE SEQUENCE</scope>
    <source>
        <strain evidence="10">MSK.10.16</strain>
    </source>
</reference>
<dbReference type="GO" id="GO:0043546">
    <property type="term" value="F:molybdopterin cofactor binding"/>
    <property type="evidence" value="ECO:0007669"/>
    <property type="project" value="InterPro"/>
</dbReference>
<proteinExistence type="inferred from homology"/>
<keyword evidence="6" id="KW-0408">Iron</keyword>
<dbReference type="PANTHER" id="PTHR43742:SF6">
    <property type="entry name" value="OXIDOREDUCTASE YYAE-RELATED"/>
    <property type="match status" value="1"/>
</dbReference>
<organism evidence="9 11">
    <name type="scientific">Dorea longicatena</name>
    <dbReference type="NCBI Taxonomy" id="88431"/>
    <lineage>
        <taxon>Bacteria</taxon>
        <taxon>Bacillati</taxon>
        <taxon>Bacillota</taxon>
        <taxon>Clostridia</taxon>
        <taxon>Lachnospirales</taxon>
        <taxon>Lachnospiraceae</taxon>
        <taxon>Dorea</taxon>
    </lineage>
</organism>
<evidence type="ECO:0000313" key="9">
    <source>
        <dbReference type="EMBL" id="CUN27797.1"/>
    </source>
</evidence>
<feature type="domain" description="4Fe-4S Mo/W bis-MGD-type" evidence="8">
    <location>
        <begin position="3"/>
        <end position="60"/>
    </location>
</feature>
<dbReference type="GO" id="GO:0016491">
    <property type="term" value="F:oxidoreductase activity"/>
    <property type="evidence" value="ECO:0007669"/>
    <property type="project" value="UniProtKB-KW"/>
</dbReference>
<keyword evidence="4" id="KW-0479">Metal-binding</keyword>
<dbReference type="SUPFAM" id="SSF53706">
    <property type="entry name" value="Formate dehydrogenase/DMSO reductase, domains 1-3"/>
    <property type="match status" value="1"/>
</dbReference>
<dbReference type="SMART" id="SM00926">
    <property type="entry name" value="Molybdop_Fe4S4"/>
    <property type="match status" value="1"/>
</dbReference>
<dbReference type="GO" id="GO:0051536">
    <property type="term" value="F:iron-sulfur cluster binding"/>
    <property type="evidence" value="ECO:0007669"/>
    <property type="project" value="UniProtKB-KW"/>
</dbReference>
<dbReference type="PANTHER" id="PTHR43742">
    <property type="entry name" value="TRIMETHYLAMINE-N-OXIDE REDUCTASE"/>
    <property type="match status" value="1"/>
</dbReference>
<comment type="cofactor">
    <cofactor evidence="1">
        <name>Mo-bis(molybdopterin guanine dinucleotide)</name>
        <dbReference type="ChEBI" id="CHEBI:60539"/>
    </cofactor>
</comment>
<dbReference type="InterPro" id="IPR050612">
    <property type="entry name" value="Prok_Mopterin_Oxidored"/>
</dbReference>
<evidence type="ECO:0000256" key="2">
    <source>
        <dbReference type="ARBA" id="ARBA00010312"/>
    </source>
</evidence>
<dbReference type="InterPro" id="IPR009010">
    <property type="entry name" value="Asp_de-COase-like_dom_sf"/>
</dbReference>
<evidence type="ECO:0000313" key="11">
    <source>
        <dbReference type="Proteomes" id="UP000095597"/>
    </source>
</evidence>
<dbReference type="RefSeq" id="WP_006426858.1">
    <property type="nucleotide sequence ID" value="NZ_CP094679.1"/>
</dbReference>
<dbReference type="EMBL" id="JAAIOD010000001">
    <property type="protein sequence ID" value="NSE56728.1"/>
    <property type="molecule type" value="Genomic_DNA"/>
</dbReference>
<dbReference type="SUPFAM" id="SSF50692">
    <property type="entry name" value="ADC-like"/>
    <property type="match status" value="1"/>
</dbReference>
<dbReference type="InterPro" id="IPR006656">
    <property type="entry name" value="Mopterin_OxRdtase"/>
</dbReference>
<dbReference type="InterPro" id="IPR006655">
    <property type="entry name" value="Mopterin_OxRdtase_prok_CS"/>
</dbReference>
<evidence type="ECO:0000256" key="5">
    <source>
        <dbReference type="ARBA" id="ARBA00023002"/>
    </source>
</evidence>
<dbReference type="Proteomes" id="UP000724058">
    <property type="component" value="Unassembled WGS sequence"/>
</dbReference>
<dbReference type="OrthoDB" id="9803192at2"/>
<evidence type="ECO:0000256" key="3">
    <source>
        <dbReference type="ARBA" id="ARBA00022505"/>
    </source>
</evidence>
<dbReference type="InterPro" id="IPR006657">
    <property type="entry name" value="MoPterin_dinucl-bd_dom"/>
</dbReference>
<dbReference type="InterPro" id="IPR006963">
    <property type="entry name" value="Mopterin_OxRdtase_4Fe-4S_dom"/>
</dbReference>
<dbReference type="Gene3D" id="3.40.228.10">
    <property type="entry name" value="Dimethylsulfoxide Reductase, domain 2"/>
    <property type="match status" value="1"/>
</dbReference>
<dbReference type="CDD" id="cd00508">
    <property type="entry name" value="MopB_CT_Fdh-Nap-like"/>
    <property type="match status" value="1"/>
</dbReference>
<comment type="similarity">
    <text evidence="2">Belongs to the prokaryotic molybdopterin-containing oxidoreductase family.</text>
</comment>
<dbReference type="Proteomes" id="UP000095597">
    <property type="component" value="Unassembled WGS sequence"/>
</dbReference>
<dbReference type="PROSITE" id="PS51669">
    <property type="entry name" value="4FE4S_MOW_BIS_MGD"/>
    <property type="match status" value="1"/>
</dbReference>
<dbReference type="PROSITE" id="PS00490">
    <property type="entry name" value="MOLYBDOPTERIN_PROK_2"/>
    <property type="match status" value="1"/>
</dbReference>
<reference evidence="9 11" key="1">
    <citation type="submission" date="2015-09" db="EMBL/GenBank/DDBJ databases">
        <authorList>
            <consortium name="Pathogen Informatics"/>
        </authorList>
    </citation>
    <scope>NUCLEOTIDE SEQUENCE [LARGE SCALE GENOMIC DNA]</scope>
    <source>
        <strain evidence="9 11">2789STDY5834961</strain>
    </source>
</reference>
<keyword evidence="5" id="KW-0560">Oxidoreductase</keyword>
<evidence type="ECO:0000259" key="8">
    <source>
        <dbReference type="PROSITE" id="PS51669"/>
    </source>
</evidence>
<protein>
    <submittedName>
        <fullName evidence="10">Molybdopterin-dependent oxidoreductase</fullName>
    </submittedName>
    <submittedName>
        <fullName evidence="9">Sulfur reductase chain A</fullName>
    </submittedName>
</protein>
<dbReference type="PROSITE" id="PS00932">
    <property type="entry name" value="MOLYBDOPTERIN_PROK_3"/>
    <property type="match status" value="1"/>
</dbReference>
<accession>A0A173VNT1</accession>
<dbReference type="GO" id="GO:0046872">
    <property type="term" value="F:metal ion binding"/>
    <property type="evidence" value="ECO:0007669"/>
    <property type="project" value="UniProtKB-KW"/>
</dbReference>
<reference evidence="10" key="3">
    <citation type="submission" date="2020-02" db="EMBL/GenBank/DDBJ databases">
        <authorList>
            <person name="Littmann E."/>
            <person name="Sorbara M."/>
        </authorList>
    </citation>
    <scope>NUCLEOTIDE SEQUENCE</scope>
    <source>
        <strain evidence="10">MSK.10.16</strain>
    </source>
</reference>
<dbReference type="Gene3D" id="2.40.40.20">
    <property type="match status" value="1"/>
</dbReference>
<gene>
    <name evidence="9" type="primary">psrA</name>
    <name evidence="9" type="ORF">ERS852573_03125</name>
    <name evidence="10" type="ORF">G4332_01065</name>
</gene>
<keyword evidence="7" id="KW-0411">Iron-sulfur</keyword>
<dbReference type="GeneID" id="93136548"/>
<dbReference type="Pfam" id="PF04879">
    <property type="entry name" value="Molybdop_Fe4S4"/>
    <property type="match status" value="1"/>
</dbReference>
<keyword evidence="3" id="KW-0500">Molybdenum</keyword>
<evidence type="ECO:0000256" key="6">
    <source>
        <dbReference type="ARBA" id="ARBA00023004"/>
    </source>
</evidence>
<sequence length="692" mass="77346">MNQRVIKKVRCNICSAGCPIDAYVEEGTLVSVEGSRDLPGQSGGLCSKGAASRQYVYNKDRILYPMKRIGKKGSGEFERISWDEAYRMIAENLLRIKKEYGPQAAAFYAGYPKWYRPALLRLANAYGSPNYCTESSTCFQSAAMAWKSIYGNDICFPDLMHAQTVLVWSNNLYHSNVGMARPYQSLKARGAKIIAVDPRETVTTQAADIHLKLLPGTDGALALSMAQVIIEEGLYDKEFVEKYVYGFEEYKAYVNQFPPEKAEKITGVDKKLIREAARMYASNGPAGVMFSASPVVHNINGMQNYRAVMCLIALTGNYDIPGGNPSRPGPVSPCNEYGKVKRLDTIEAIGEKDFPAWFDLPCEEAQCTRIADYILKEEPYPLKAVVGFGLNHRMWPEPEHFQKALKALDFYVNVDLFFSDSSKMADLVLPAASSFERDVVLNGRGGMFFLSEKAIEPVGEAKNDIEIMIGMLRAMQLHDEALEHGYEKYMEYILEPSGVTLEELRAHPEGVKGRVITPPAFKRYEKEGFHTPSGKVEFVSQILERYKDSHGYSGLPEYRDFREVSGMDREAYPLILNTGSRKPQLFHARTYRVPWLAGLEEATLVEIHPKDAKKYGIADGDMVRVSSPVGSICGIAAVYLNSQPGIVHVYHGNAKGEANDLIDRNYLDPISGFPGYKSYFCKIEKEKGEVKA</sequence>
<evidence type="ECO:0000256" key="4">
    <source>
        <dbReference type="ARBA" id="ARBA00022723"/>
    </source>
</evidence>
<evidence type="ECO:0000256" key="7">
    <source>
        <dbReference type="ARBA" id="ARBA00023014"/>
    </source>
</evidence>
<dbReference type="Gene3D" id="3.40.50.740">
    <property type="match status" value="1"/>
</dbReference>
<dbReference type="Pfam" id="PF01568">
    <property type="entry name" value="Molydop_binding"/>
    <property type="match status" value="1"/>
</dbReference>
<name>A0A173VNT1_9FIRM</name>
<dbReference type="AlphaFoldDB" id="A0A173VNT1"/>
<dbReference type="Gene3D" id="2.20.25.90">
    <property type="entry name" value="ADC-like domains"/>
    <property type="match status" value="1"/>
</dbReference>
<evidence type="ECO:0000256" key="1">
    <source>
        <dbReference type="ARBA" id="ARBA00001942"/>
    </source>
</evidence>